<dbReference type="Proteomes" id="UP001235664">
    <property type="component" value="Unassembled WGS sequence"/>
</dbReference>
<gene>
    <name evidence="1" type="ORF">Q9K01_02040</name>
</gene>
<keyword evidence="2" id="KW-1185">Reference proteome</keyword>
<dbReference type="RefSeq" id="WP_305928544.1">
    <property type="nucleotide sequence ID" value="NZ_JAVAIL010000001.1"/>
</dbReference>
<dbReference type="CDD" id="cd19166">
    <property type="entry name" value="HemeO-bac"/>
    <property type="match status" value="1"/>
</dbReference>
<name>A0ABT9H528_9SPHN</name>
<organism evidence="1 2">
    <name type="scientific">Qipengyuania benthica</name>
    <dbReference type="NCBI Taxonomy" id="3067651"/>
    <lineage>
        <taxon>Bacteria</taxon>
        <taxon>Pseudomonadati</taxon>
        <taxon>Pseudomonadota</taxon>
        <taxon>Alphaproteobacteria</taxon>
        <taxon>Sphingomonadales</taxon>
        <taxon>Erythrobacteraceae</taxon>
        <taxon>Qipengyuania</taxon>
    </lineage>
</organism>
<evidence type="ECO:0000313" key="1">
    <source>
        <dbReference type="EMBL" id="MDP4538408.1"/>
    </source>
</evidence>
<accession>A0ABT9H528</accession>
<evidence type="ECO:0000313" key="2">
    <source>
        <dbReference type="Proteomes" id="UP001235664"/>
    </source>
</evidence>
<reference evidence="1 2" key="1">
    <citation type="submission" date="2023-08" db="EMBL/GenBank/DDBJ databases">
        <title>genomic of DY56.</title>
        <authorList>
            <person name="Wang Y."/>
        </authorList>
    </citation>
    <scope>NUCLEOTIDE SEQUENCE [LARGE SCALE GENOMIC DNA]</scope>
    <source>
        <strain evidence="1 2">DY56-A-20</strain>
    </source>
</reference>
<proteinExistence type="predicted"/>
<dbReference type="EMBL" id="JAVAIL010000001">
    <property type="protein sequence ID" value="MDP4538408.1"/>
    <property type="molecule type" value="Genomic_DNA"/>
</dbReference>
<comment type="caution">
    <text evidence="1">The sequence shown here is derived from an EMBL/GenBank/DDBJ whole genome shotgun (WGS) entry which is preliminary data.</text>
</comment>
<sequence>MKRETRESHDRLDAAMGDWPVDSREGYATFLLTQYRARAPIEGWIARALPETQAPPAQAPLIARDLAELGLALPHSTAFALPQGAEPIGLVWALAGSSLGNRAMLHQRRKIGAAGPERFLADPAMSAFFSGLRARIERPASAELASRAVAGAQAVFSAFLAALTDQTRNTDR</sequence>
<protein>
    <submittedName>
        <fullName evidence="1">Biliverdin-producing heme oxygenase</fullName>
    </submittedName>
</protein>
<dbReference type="Gene3D" id="1.20.910.10">
    <property type="entry name" value="Heme oxygenase-like"/>
    <property type="match status" value="1"/>
</dbReference>
<dbReference type="SUPFAM" id="SSF48613">
    <property type="entry name" value="Heme oxygenase-like"/>
    <property type="match status" value="1"/>
</dbReference>
<dbReference type="InterPro" id="IPR016084">
    <property type="entry name" value="Haem_Oase-like_multi-hlx"/>
</dbReference>